<gene>
    <name evidence="1" type="ORF">QNI16_00055</name>
</gene>
<evidence type="ECO:0000313" key="2">
    <source>
        <dbReference type="Proteomes" id="UP001241110"/>
    </source>
</evidence>
<accession>A0AAE3QJX9</accession>
<comment type="caution">
    <text evidence="1">The sequence shown here is derived from an EMBL/GenBank/DDBJ whole genome shotgun (WGS) entry which is preliminary data.</text>
</comment>
<reference evidence="1" key="1">
    <citation type="submission" date="2023-05" db="EMBL/GenBank/DDBJ databases">
        <authorList>
            <person name="Zhang X."/>
        </authorList>
    </citation>
    <scope>NUCLEOTIDE SEQUENCE</scope>
    <source>
        <strain evidence="1">YF14B1</strain>
    </source>
</reference>
<evidence type="ECO:0000313" key="1">
    <source>
        <dbReference type="EMBL" id="MDJ1478850.1"/>
    </source>
</evidence>
<proteinExistence type="predicted"/>
<organism evidence="1 2">
    <name type="scientific">Xanthocytophaga flava</name>
    <dbReference type="NCBI Taxonomy" id="3048013"/>
    <lineage>
        <taxon>Bacteria</taxon>
        <taxon>Pseudomonadati</taxon>
        <taxon>Bacteroidota</taxon>
        <taxon>Cytophagia</taxon>
        <taxon>Cytophagales</taxon>
        <taxon>Rhodocytophagaceae</taxon>
        <taxon>Xanthocytophaga</taxon>
    </lineage>
</organism>
<dbReference type="Proteomes" id="UP001241110">
    <property type="component" value="Unassembled WGS sequence"/>
</dbReference>
<dbReference type="AlphaFoldDB" id="A0AAE3QJX9"/>
<dbReference type="EMBL" id="JASJOS010000001">
    <property type="protein sequence ID" value="MDJ1478850.1"/>
    <property type="molecule type" value="Genomic_DNA"/>
</dbReference>
<dbReference type="RefSeq" id="WP_313974566.1">
    <property type="nucleotide sequence ID" value="NZ_JASJOS010000001.1"/>
</dbReference>
<sequence length="361" mass="42313">MQTEHVSNRVEADLNQWKQKEERFSQLFSFNVTNNRDFLKEKLQYYNRIAAKYKNSANPEEKLAIRILKQEQNSIEKQLYPNLWLRLLRKLTVELIQQKYSAQKEEKQIVQNTEALKKLVHKAGFDQVASQVEESIKKGLHEFKIPVSYYVSEKERMNFQLSFHKDTNGQYQFESYQAMLQSDNKSIQNRQQTFRPDSTNTVTATQAYNLLSGRALQVEASQLDAKQGKWVQLDFTDKDAMGNYRIKEFRVDYGYDLKQVLKELPLEQKQNQQLMDKLFTELVNGNRQMVFLQKGNLEQKYFIEANPQQKSITLYDAQMKKVSLSSVLEQKNDKRETQAVQIAKTIQLQPGKAKRNGLSLG</sequence>
<name>A0AAE3QJX9_9BACT</name>
<protein>
    <submittedName>
        <fullName evidence="1">Uncharacterized protein</fullName>
    </submittedName>
</protein>